<dbReference type="AlphaFoldDB" id="A0A2M9ZJN8"/>
<dbReference type="Proteomes" id="UP000231962">
    <property type="component" value="Unassembled WGS sequence"/>
</dbReference>
<dbReference type="EMBL" id="NPDY01000009">
    <property type="protein sequence ID" value="PJZ69434.1"/>
    <property type="molecule type" value="Genomic_DNA"/>
</dbReference>
<keyword evidence="3" id="KW-1185">Reference proteome</keyword>
<name>A0A2M9ZJN8_9LEPT</name>
<accession>A0A2M9ZJN8</accession>
<gene>
    <name evidence="1" type="ORF">CH360_10485</name>
    <name evidence="2" type="ORF">CH373_15145</name>
</gene>
<evidence type="ECO:0000313" key="2">
    <source>
        <dbReference type="EMBL" id="PJZ72259.1"/>
    </source>
</evidence>
<reference evidence="3 4" key="1">
    <citation type="submission" date="2017-07" db="EMBL/GenBank/DDBJ databases">
        <title>Leptospira spp. isolated from tropical soils.</title>
        <authorList>
            <person name="Thibeaux R."/>
            <person name="Iraola G."/>
            <person name="Ferres I."/>
            <person name="Bierque E."/>
            <person name="Girault D."/>
            <person name="Soupe-Gilbert M.-E."/>
            <person name="Picardeau M."/>
            <person name="Goarant C."/>
        </authorList>
    </citation>
    <scope>NUCLEOTIDE SEQUENCE [LARGE SCALE GENOMIC DNA]</scope>
    <source>
        <strain evidence="2 4">FH1-B-B1</strain>
        <strain evidence="1 3">FH1-B-C1</strain>
    </source>
</reference>
<evidence type="ECO:0000313" key="1">
    <source>
        <dbReference type="EMBL" id="PJZ69434.1"/>
    </source>
</evidence>
<dbReference type="Proteomes" id="UP000231990">
    <property type="component" value="Unassembled WGS sequence"/>
</dbReference>
<protein>
    <submittedName>
        <fullName evidence="2">Uncharacterized protein</fullName>
    </submittedName>
</protein>
<comment type="caution">
    <text evidence="2">The sequence shown here is derived from an EMBL/GenBank/DDBJ whole genome shotgun (WGS) entry which is preliminary data.</text>
</comment>
<organism evidence="2 4">
    <name type="scientific">Leptospira perolatii</name>
    <dbReference type="NCBI Taxonomy" id="2023191"/>
    <lineage>
        <taxon>Bacteria</taxon>
        <taxon>Pseudomonadati</taxon>
        <taxon>Spirochaetota</taxon>
        <taxon>Spirochaetia</taxon>
        <taxon>Leptospirales</taxon>
        <taxon>Leptospiraceae</taxon>
        <taxon>Leptospira</taxon>
    </lineage>
</organism>
<sequence>MFAESFVFFPFPDWFLPGIRSLQPLPPGVFFSRVKKKKFGKILPIVVYEAFFFFLRSERFALPGFPYRERGDCFPSNQMFRLPCR</sequence>
<proteinExistence type="predicted"/>
<evidence type="ECO:0000313" key="3">
    <source>
        <dbReference type="Proteomes" id="UP000231962"/>
    </source>
</evidence>
<dbReference type="EMBL" id="NPDZ01000011">
    <property type="protein sequence ID" value="PJZ72259.1"/>
    <property type="molecule type" value="Genomic_DNA"/>
</dbReference>
<evidence type="ECO:0000313" key="4">
    <source>
        <dbReference type="Proteomes" id="UP000231990"/>
    </source>
</evidence>